<evidence type="ECO:0000313" key="3">
    <source>
        <dbReference type="EMBL" id="MCF4097215.1"/>
    </source>
</evidence>
<feature type="coiled-coil region" evidence="1">
    <location>
        <begin position="39"/>
        <end position="69"/>
    </location>
</feature>
<evidence type="ECO:0000313" key="4">
    <source>
        <dbReference type="Proteomes" id="UP001201217"/>
    </source>
</evidence>
<evidence type="ECO:0000259" key="2">
    <source>
        <dbReference type="Pfam" id="PF13453"/>
    </source>
</evidence>
<protein>
    <submittedName>
        <fullName evidence="3">Zf-TFIIB domain-containing protein</fullName>
    </submittedName>
</protein>
<dbReference type="Pfam" id="PF13453">
    <property type="entry name" value="Zn_ribbon_TFIIB"/>
    <property type="match status" value="1"/>
</dbReference>
<feature type="domain" description="Transcription factor zinc-finger" evidence="2">
    <location>
        <begin position="7"/>
        <end position="44"/>
    </location>
</feature>
<reference evidence="3 4" key="1">
    <citation type="submission" date="2022-01" db="EMBL/GenBank/DDBJ databases">
        <title>Maritalea mediterranea sp. nov., isolated from marine plastic residues from the Malva-rosa beach (Valencia, Spain).</title>
        <authorList>
            <person name="Vidal-Verdu A."/>
            <person name="Molina-Menor E."/>
            <person name="Pascual J."/>
            <person name="Pereto J."/>
            <person name="Porcar M."/>
        </authorList>
    </citation>
    <scope>NUCLEOTIDE SEQUENCE [LARGE SCALE GENOMIC DNA]</scope>
    <source>
        <strain evidence="3 4">P4.10X</strain>
    </source>
</reference>
<accession>A0ABS9E609</accession>
<gene>
    <name evidence="3" type="ORF">L1I42_01785</name>
</gene>
<dbReference type="EMBL" id="JAKGTI010000001">
    <property type="protein sequence ID" value="MCF4097215.1"/>
    <property type="molecule type" value="Genomic_DNA"/>
</dbReference>
<dbReference type="Proteomes" id="UP001201217">
    <property type="component" value="Unassembled WGS sequence"/>
</dbReference>
<dbReference type="RefSeq" id="WP_236112787.1">
    <property type="nucleotide sequence ID" value="NZ_JAKGTI010000001.1"/>
</dbReference>
<name>A0ABS9E609_9HYPH</name>
<keyword evidence="4" id="KW-1185">Reference proteome</keyword>
<comment type="caution">
    <text evidence="3">The sequence shown here is derived from an EMBL/GenBank/DDBJ whole genome shotgun (WGS) entry which is preliminary data.</text>
</comment>
<sequence>MPLLTSPIDGSPMRQIQRFGIELDVCPTSGGVWLDKGELEKLMALMKQAAEEEANMNALRSLRDEHYEEPRHYEDDYRKPRYEERDEYKYKRKRKKKSALHQVIDLFDF</sequence>
<proteinExistence type="predicted"/>
<dbReference type="InterPro" id="IPR027392">
    <property type="entry name" value="TF_Znf"/>
</dbReference>
<organism evidence="3 4">
    <name type="scientific">Maritalea mediterranea</name>
    <dbReference type="NCBI Taxonomy" id="2909667"/>
    <lineage>
        <taxon>Bacteria</taxon>
        <taxon>Pseudomonadati</taxon>
        <taxon>Pseudomonadota</taxon>
        <taxon>Alphaproteobacteria</taxon>
        <taxon>Hyphomicrobiales</taxon>
        <taxon>Devosiaceae</taxon>
        <taxon>Maritalea</taxon>
    </lineage>
</organism>
<evidence type="ECO:0000256" key="1">
    <source>
        <dbReference type="SAM" id="Coils"/>
    </source>
</evidence>
<keyword evidence="1" id="KW-0175">Coiled coil</keyword>